<dbReference type="EMBL" id="JALIDZ010000006">
    <property type="protein sequence ID" value="MCT8972989.1"/>
    <property type="molecule type" value="Genomic_DNA"/>
</dbReference>
<evidence type="ECO:0000256" key="2">
    <source>
        <dbReference type="ARBA" id="ARBA00022490"/>
    </source>
</evidence>
<dbReference type="PROSITE" id="PS50404">
    <property type="entry name" value="GST_NTER"/>
    <property type="match status" value="1"/>
</dbReference>
<accession>A0AAW5R1H8</accession>
<sequence length="226" mass="26234">MKLYMHPVSMTSRPVRLFIHEKGIPVDEEVVDLFTGAHHQEPFASINPNKLVPVLEDGDFRLTESSAILKYLAEKNDLPEYPKDLKRRARVNEIMDWFNSNFYRDYAYGFIYPQVFPHHKRPTEEAHAETIKWGKANAENWLGILNDYWIGPDRKFLTGDEITIADYFGIGLITLGEVVHSDFSKYPNVKRWMDNVKAAIGKWGEVNEVFYGLVESTRDQPLEAIR</sequence>
<proteinExistence type="inferred from homology"/>
<dbReference type="InterPro" id="IPR036282">
    <property type="entry name" value="Glutathione-S-Trfase_C_sf"/>
</dbReference>
<comment type="caution">
    <text evidence="6">The sequence shown here is derived from an EMBL/GenBank/DDBJ whole genome shotgun (WGS) entry which is preliminary data.</text>
</comment>
<feature type="domain" description="GST N-terminal" evidence="4">
    <location>
        <begin position="1"/>
        <end position="80"/>
    </location>
</feature>
<dbReference type="AlphaFoldDB" id="A0AAW5R1H8"/>
<dbReference type="InterPro" id="IPR051369">
    <property type="entry name" value="GST_Theta"/>
</dbReference>
<dbReference type="PANTHER" id="PTHR43917:SF8">
    <property type="entry name" value="GH16740P-RELATED"/>
    <property type="match status" value="1"/>
</dbReference>
<dbReference type="InterPro" id="IPR036249">
    <property type="entry name" value="Thioredoxin-like_sf"/>
</dbReference>
<dbReference type="SFLD" id="SFLDG00358">
    <property type="entry name" value="Main_(cytGST)"/>
    <property type="match status" value="1"/>
</dbReference>
<dbReference type="Proteomes" id="UP001320898">
    <property type="component" value="Unassembled WGS sequence"/>
</dbReference>
<evidence type="ECO:0000313" key="7">
    <source>
        <dbReference type="Proteomes" id="UP001320898"/>
    </source>
</evidence>
<dbReference type="Gene3D" id="1.20.1050.10">
    <property type="match status" value="1"/>
</dbReference>
<dbReference type="RefSeq" id="WP_261616573.1">
    <property type="nucleotide sequence ID" value="NZ_JALIDZ010000006.1"/>
</dbReference>
<keyword evidence="2" id="KW-0963">Cytoplasm</keyword>
<dbReference type="GO" id="GO:0004364">
    <property type="term" value="F:glutathione transferase activity"/>
    <property type="evidence" value="ECO:0007669"/>
    <property type="project" value="TreeGrafter"/>
</dbReference>
<evidence type="ECO:0000259" key="5">
    <source>
        <dbReference type="PROSITE" id="PS50405"/>
    </source>
</evidence>
<dbReference type="InterPro" id="IPR010987">
    <property type="entry name" value="Glutathione-S-Trfase_C-like"/>
</dbReference>
<feature type="domain" description="GST C-terminal" evidence="5">
    <location>
        <begin position="84"/>
        <end position="222"/>
    </location>
</feature>
<evidence type="ECO:0000256" key="3">
    <source>
        <dbReference type="RuleBase" id="RU003494"/>
    </source>
</evidence>
<dbReference type="InterPro" id="IPR040079">
    <property type="entry name" value="Glutathione_S-Trfase"/>
</dbReference>
<dbReference type="Pfam" id="PF00043">
    <property type="entry name" value="GST_C"/>
    <property type="match status" value="1"/>
</dbReference>
<comment type="similarity">
    <text evidence="3">Belongs to the GST superfamily.</text>
</comment>
<name>A0AAW5R1H8_9HYPH</name>
<dbReference type="InterPro" id="IPR004046">
    <property type="entry name" value="GST_C"/>
</dbReference>
<dbReference type="SUPFAM" id="SSF52833">
    <property type="entry name" value="Thioredoxin-like"/>
    <property type="match status" value="1"/>
</dbReference>
<dbReference type="Pfam" id="PF02798">
    <property type="entry name" value="GST_N"/>
    <property type="match status" value="1"/>
</dbReference>
<evidence type="ECO:0000259" key="4">
    <source>
        <dbReference type="PROSITE" id="PS50404"/>
    </source>
</evidence>
<reference evidence="6 7" key="1">
    <citation type="submission" date="2022-04" db="EMBL/GenBank/DDBJ databases">
        <authorList>
            <person name="Ye Y.-Q."/>
            <person name="Du Z.-J."/>
        </authorList>
    </citation>
    <scope>NUCLEOTIDE SEQUENCE [LARGE SCALE GENOMIC DNA]</scope>
    <source>
        <strain evidence="6 7">A6E488</strain>
    </source>
</reference>
<evidence type="ECO:0000256" key="1">
    <source>
        <dbReference type="ARBA" id="ARBA00004496"/>
    </source>
</evidence>
<keyword evidence="7" id="KW-1185">Reference proteome</keyword>
<evidence type="ECO:0000313" key="6">
    <source>
        <dbReference type="EMBL" id="MCT8972989.1"/>
    </source>
</evidence>
<organism evidence="6 7">
    <name type="scientific">Microbaculum marinisediminis</name>
    <dbReference type="NCBI Taxonomy" id="2931392"/>
    <lineage>
        <taxon>Bacteria</taxon>
        <taxon>Pseudomonadati</taxon>
        <taxon>Pseudomonadota</taxon>
        <taxon>Alphaproteobacteria</taxon>
        <taxon>Hyphomicrobiales</taxon>
        <taxon>Tepidamorphaceae</taxon>
        <taxon>Microbaculum</taxon>
    </lineage>
</organism>
<comment type="subcellular location">
    <subcellularLocation>
        <location evidence="1">Cytoplasm</location>
    </subcellularLocation>
</comment>
<dbReference type="SFLD" id="SFLDS00019">
    <property type="entry name" value="Glutathione_Transferase_(cytos"/>
    <property type="match status" value="1"/>
</dbReference>
<dbReference type="GO" id="GO:0005737">
    <property type="term" value="C:cytoplasm"/>
    <property type="evidence" value="ECO:0007669"/>
    <property type="project" value="UniProtKB-SubCell"/>
</dbReference>
<dbReference type="PROSITE" id="PS50405">
    <property type="entry name" value="GST_CTER"/>
    <property type="match status" value="1"/>
</dbReference>
<protein>
    <submittedName>
        <fullName evidence="6">Glutathione S-transferase family protein</fullName>
    </submittedName>
</protein>
<dbReference type="SUPFAM" id="SSF47616">
    <property type="entry name" value="GST C-terminal domain-like"/>
    <property type="match status" value="1"/>
</dbReference>
<dbReference type="GO" id="GO:0006749">
    <property type="term" value="P:glutathione metabolic process"/>
    <property type="evidence" value="ECO:0007669"/>
    <property type="project" value="TreeGrafter"/>
</dbReference>
<dbReference type="Gene3D" id="3.40.30.10">
    <property type="entry name" value="Glutaredoxin"/>
    <property type="match status" value="1"/>
</dbReference>
<dbReference type="InterPro" id="IPR004045">
    <property type="entry name" value="Glutathione_S-Trfase_N"/>
</dbReference>
<dbReference type="PANTHER" id="PTHR43917">
    <property type="match status" value="1"/>
</dbReference>
<gene>
    <name evidence="6" type="ORF">MUB46_14075</name>
</gene>
<dbReference type="CDD" id="cd00570">
    <property type="entry name" value="GST_N_family"/>
    <property type="match status" value="1"/>
</dbReference>